<sequence length="1257" mass="138046">MIGGLAGGVSVGRLSRFAVRAGGKAAVSRFAPEAAAEARGAGGFIPGGARATPSRPGAVSPLVQRQAEHAEAWNLMKQAEARLAEAKEAMHRANPGKTTFKAGDEGFAEMDAASRAWGEASANFEAKQLTKAEQMAAQFEALEAGGPPRPPSGPTAELPGADPPGRIPVTDTAAQEMLAFKEETLLTPGPLTGLPVIRKGIALLSPGTAMGRVTFVAGNAKRGAAAVVETQLRTRMKPALDSLIKAWREHQPRYVGPKKNVHKNTAKDYGDHPEHYADVHPSIEAAVDEINRIDYFRIGLLRSGYGVDLGAYAPKNPKGFYSPTVESKLSFEKGVEALERGMVEGPYIETAPGTARRLATGRTKTRVYEGAYDRSVADPTFAAETDLQRLFEVHDSTMARLAGWNTFRLGTNGLTRLQVAEQLYPKLVAAKAEVGKSLKTLRGRLTTATHKARGLGVAEKKLATLERRAVKKVDPIYEQIEKLGEEYGPELSYLSGEAHALESQIEALGRATKGIATKKAGIDIPGLKADVKAAKERLNELRRRYESSGTGRYQLNQDTRRWHTPTESEAIDTFLSPDLGKVGTAISDILDTVRATAFFIDASLITIQGSLAMFFAPLVTLRHADQIVSQVFKGEALMQIAKAEPELVNAFARAQGRAFGFAGAEFFFRPIKFVNERLGGAVEIARYNMWKNDRQLLMKWGHPVNVAEAEAASANSKMVPALNVSERGISPARARVERAPVVSPSFLLSPGLLMKDAASGLVKLSLGSVNPVTAWTKLAGREQLALFRIMNFAGTTLSLAVTTALLSAKERGWTPGEAVQAVVDPNSPFFMSLILGKQGTIAMGGPYRSFVRGLTPRLQDGQIIPLPSLPNLVRFVRGKANPPFSATVDLIRNRDYIGRKILTEDYPVNVLQTLWYVAETFSPLAAGAVSEKVRTGEFDPMSTTIEAISQLAGTSYREATTWDRLIMKRDELAMREYGHDWDDLEYPKSQRAALEKKYPEDLVRPEPRNERGLALKAHRDIGVTYVERQESLDANFPPGADWRQGYGVLKDQQSGAYDAWEAANADVVSWLETLGSEDPNEKALNDYRQAFDDAKTAWGDLDIDKLSAILDRMEASWTPAQKTYVERETGIRDTPQVKEYKADQRVLRPYWEIMDETWADLRDQYPVYEPYATVDFFVQAQAQELLAMGVPNEQLQYHLSRVPAITHVLGMVSDLRFQYRLTNPEVDALLIKWGYVTTPATMQDRARPKGRFEGSRF</sequence>
<evidence type="ECO:0008006" key="3">
    <source>
        <dbReference type="Google" id="ProtNLM"/>
    </source>
</evidence>
<proteinExistence type="predicted"/>
<accession>A0A0F9LEI3</accession>
<gene>
    <name evidence="2" type="ORF">LCGC14_1209350</name>
</gene>
<organism evidence="2">
    <name type="scientific">marine sediment metagenome</name>
    <dbReference type="NCBI Taxonomy" id="412755"/>
    <lineage>
        <taxon>unclassified sequences</taxon>
        <taxon>metagenomes</taxon>
        <taxon>ecological metagenomes</taxon>
    </lineage>
</organism>
<reference evidence="2" key="1">
    <citation type="journal article" date="2015" name="Nature">
        <title>Complex archaea that bridge the gap between prokaryotes and eukaryotes.</title>
        <authorList>
            <person name="Spang A."/>
            <person name="Saw J.H."/>
            <person name="Jorgensen S.L."/>
            <person name="Zaremba-Niedzwiedzka K."/>
            <person name="Martijn J."/>
            <person name="Lind A.E."/>
            <person name="van Eijk R."/>
            <person name="Schleper C."/>
            <person name="Guy L."/>
            <person name="Ettema T.J."/>
        </authorList>
    </citation>
    <scope>NUCLEOTIDE SEQUENCE</scope>
</reference>
<protein>
    <recommendedName>
        <fullName evidence="3">Large polyvalent protein associated domain-containing protein</fullName>
    </recommendedName>
</protein>
<name>A0A0F9LEI3_9ZZZZ</name>
<feature type="region of interest" description="Disordered" evidence="1">
    <location>
        <begin position="143"/>
        <end position="164"/>
    </location>
</feature>
<comment type="caution">
    <text evidence="2">The sequence shown here is derived from an EMBL/GenBank/DDBJ whole genome shotgun (WGS) entry which is preliminary data.</text>
</comment>
<evidence type="ECO:0000313" key="2">
    <source>
        <dbReference type="EMBL" id="KKM93339.1"/>
    </source>
</evidence>
<dbReference type="EMBL" id="LAZR01006278">
    <property type="protein sequence ID" value="KKM93339.1"/>
    <property type="molecule type" value="Genomic_DNA"/>
</dbReference>
<dbReference type="AlphaFoldDB" id="A0A0F9LEI3"/>
<evidence type="ECO:0000256" key="1">
    <source>
        <dbReference type="SAM" id="MobiDB-lite"/>
    </source>
</evidence>